<name>A0A173YHK1_9FIRM</name>
<dbReference type="Proteomes" id="UP000095362">
    <property type="component" value="Unassembled WGS sequence"/>
</dbReference>
<dbReference type="AlphaFoldDB" id="A0A173YHK1"/>
<dbReference type="EMBL" id="CYZK01000002">
    <property type="protein sequence ID" value="CUN62475.1"/>
    <property type="molecule type" value="Genomic_DNA"/>
</dbReference>
<protein>
    <submittedName>
        <fullName evidence="2">Uncharacterized protein</fullName>
    </submittedName>
</protein>
<evidence type="ECO:0000313" key="2">
    <source>
        <dbReference type="EMBL" id="CUN62475.1"/>
    </source>
</evidence>
<keyword evidence="1" id="KW-0175">Coiled coil</keyword>
<reference evidence="2 3" key="1">
    <citation type="submission" date="2015-09" db="EMBL/GenBank/DDBJ databases">
        <authorList>
            <consortium name="Pathogen Informatics"/>
        </authorList>
    </citation>
    <scope>NUCLEOTIDE SEQUENCE [LARGE SCALE GENOMIC DNA]</scope>
    <source>
        <strain evidence="2 3">2789STDY5834866</strain>
    </source>
</reference>
<dbReference type="STRING" id="410072.ERS852525_01661"/>
<evidence type="ECO:0000313" key="3">
    <source>
        <dbReference type="Proteomes" id="UP000095362"/>
    </source>
</evidence>
<organism evidence="2 3">
    <name type="scientific">Coprococcus comes</name>
    <dbReference type="NCBI Taxonomy" id="410072"/>
    <lineage>
        <taxon>Bacteria</taxon>
        <taxon>Bacillati</taxon>
        <taxon>Bacillota</taxon>
        <taxon>Clostridia</taxon>
        <taxon>Lachnospirales</taxon>
        <taxon>Lachnospiraceae</taxon>
        <taxon>Coprococcus</taxon>
    </lineage>
</organism>
<proteinExistence type="predicted"/>
<accession>A0A173YHK1</accession>
<gene>
    <name evidence="2" type="ORF">ERS852481_00534</name>
</gene>
<dbReference type="RefSeq" id="WP_055260557.1">
    <property type="nucleotide sequence ID" value="NZ_CYZK01000002.1"/>
</dbReference>
<feature type="coiled-coil region" evidence="1">
    <location>
        <begin position="19"/>
        <end position="53"/>
    </location>
</feature>
<sequence>MTSEKLKLYDDYKDGRMGRDLYKQRAEKISGQLDEIKRKIEDAEKTTTFINNKIWETDAWKTSIEKVLYLTGSKRSENEEYINTLNNIAIGKNLKQCVSYINTIVEIRNFAKLLYEQTGAVYLTAYRNEVDAINEYHVAQHKLTDSMYTELEYKENKQVIR</sequence>
<evidence type="ECO:0000256" key="1">
    <source>
        <dbReference type="SAM" id="Coils"/>
    </source>
</evidence>